<dbReference type="GO" id="GO:0031507">
    <property type="term" value="P:heterochromatin formation"/>
    <property type="evidence" value="ECO:0007669"/>
    <property type="project" value="TreeGrafter"/>
</dbReference>
<keyword evidence="13" id="KW-1185">Reference proteome</keyword>
<keyword evidence="4" id="KW-0378">Hydrolase</keyword>
<reference evidence="13" key="1">
    <citation type="submission" date="2014-04" db="EMBL/GenBank/DDBJ databases">
        <title>Evolutionary Origins and Diversification of the Mycorrhizal Mutualists.</title>
        <authorList>
            <consortium name="DOE Joint Genome Institute"/>
            <consortium name="Mycorrhizal Genomics Consortium"/>
            <person name="Kohler A."/>
            <person name="Kuo A."/>
            <person name="Nagy L.G."/>
            <person name="Floudas D."/>
            <person name="Copeland A."/>
            <person name="Barry K.W."/>
            <person name="Cichocki N."/>
            <person name="Veneault-Fourrey C."/>
            <person name="LaButti K."/>
            <person name="Lindquist E.A."/>
            <person name="Lipzen A."/>
            <person name="Lundell T."/>
            <person name="Morin E."/>
            <person name="Murat C."/>
            <person name="Riley R."/>
            <person name="Ohm R."/>
            <person name="Sun H."/>
            <person name="Tunlid A."/>
            <person name="Henrissat B."/>
            <person name="Grigoriev I.V."/>
            <person name="Hibbett D.S."/>
            <person name="Martin F."/>
        </authorList>
    </citation>
    <scope>NUCLEOTIDE SEQUENCE [LARGE SCALE GENOMIC DNA]</scope>
    <source>
        <strain evidence="13">FD-334 SS-4</strain>
    </source>
</reference>
<dbReference type="PANTHER" id="PTHR10625">
    <property type="entry name" value="HISTONE DEACETYLASE HDAC1-RELATED"/>
    <property type="match status" value="1"/>
</dbReference>
<evidence type="ECO:0000313" key="13">
    <source>
        <dbReference type="Proteomes" id="UP000054270"/>
    </source>
</evidence>
<keyword evidence="6" id="KW-0805">Transcription regulation</keyword>
<evidence type="ECO:0000256" key="1">
    <source>
        <dbReference type="ARBA" id="ARBA00004123"/>
    </source>
</evidence>
<dbReference type="Pfam" id="PF00850">
    <property type="entry name" value="Hist_deacetyl"/>
    <property type="match status" value="1"/>
</dbReference>
<dbReference type="InterPro" id="IPR037138">
    <property type="entry name" value="His_deacetylse_dom_sf"/>
</dbReference>
<dbReference type="EC" id="3.5.1.98" evidence="2"/>
<dbReference type="EMBL" id="KN817518">
    <property type="protein sequence ID" value="KJA29561.1"/>
    <property type="molecule type" value="Genomic_DNA"/>
</dbReference>
<dbReference type="OrthoDB" id="1918432at2759"/>
<dbReference type="InterPro" id="IPR023801">
    <property type="entry name" value="His_deacetylse_dom"/>
</dbReference>
<dbReference type="GO" id="GO:0141221">
    <property type="term" value="F:histone deacetylase activity, hydrolytic mechanism"/>
    <property type="evidence" value="ECO:0007669"/>
    <property type="project" value="UniProtKB-EC"/>
</dbReference>
<keyword evidence="3" id="KW-0678">Repressor</keyword>
<comment type="similarity">
    <text evidence="9">Belongs to the histone deacetylase family. HD Type 1 subfamily.</text>
</comment>
<dbReference type="Proteomes" id="UP000054270">
    <property type="component" value="Unassembled WGS sequence"/>
</dbReference>
<protein>
    <recommendedName>
        <fullName evidence="2">histone deacetylase</fullName>
        <ecNumber evidence="2">3.5.1.98</ecNumber>
    </recommendedName>
</protein>
<dbReference type="AlphaFoldDB" id="A0A0D2PMQ6"/>
<name>A0A0D2PMQ6_HYPSF</name>
<evidence type="ECO:0000256" key="5">
    <source>
        <dbReference type="ARBA" id="ARBA00022853"/>
    </source>
</evidence>
<dbReference type="PRINTS" id="PR01271">
    <property type="entry name" value="HISDACETLASE"/>
</dbReference>
<evidence type="ECO:0000256" key="4">
    <source>
        <dbReference type="ARBA" id="ARBA00022801"/>
    </source>
</evidence>
<evidence type="ECO:0000256" key="3">
    <source>
        <dbReference type="ARBA" id="ARBA00022491"/>
    </source>
</evidence>
<keyword evidence="5" id="KW-0156">Chromatin regulator</keyword>
<evidence type="ECO:0000256" key="6">
    <source>
        <dbReference type="ARBA" id="ARBA00023015"/>
    </source>
</evidence>
<dbReference type="STRING" id="945553.A0A0D2PMQ6"/>
<dbReference type="GO" id="GO:0032221">
    <property type="term" value="C:Rpd3S complex"/>
    <property type="evidence" value="ECO:0007669"/>
    <property type="project" value="UniProtKB-ARBA"/>
</dbReference>
<evidence type="ECO:0000256" key="2">
    <source>
        <dbReference type="ARBA" id="ARBA00012111"/>
    </source>
</evidence>
<dbReference type="PRINTS" id="PR01270">
    <property type="entry name" value="HDASUPER"/>
</dbReference>
<dbReference type="OMA" id="RCHTDEY"/>
<dbReference type="FunFam" id="3.40.800.20:FF:000001">
    <property type="entry name" value="Histone deacetylase"/>
    <property type="match status" value="1"/>
</dbReference>
<dbReference type="InterPro" id="IPR000286">
    <property type="entry name" value="HDACs"/>
</dbReference>
<proteinExistence type="inferred from homology"/>
<dbReference type="SUPFAM" id="SSF52768">
    <property type="entry name" value="Arginase/deacetylase"/>
    <property type="match status" value="1"/>
</dbReference>
<sequence length="558" mass="62201">MSNRKVAYYYDNDVGAYTYGLGHPMKPHRIRVTHDLVTAYGMLDKMHILRPKRATPEVMSSFHTDEYVNFLHNVTPETAEKMTYHGTRFLVGEDNPAFEGVFEFCSISAGGSIGAAKQITSGAADIAINWAGGLHHAKKREASGFCYINDIVLGTLELLRTYPRVLYIDIDCHHGDGVEEAFYTTDRVMTCSFHKFGEYFPGTGTQEDKGRGKGKGYAVNVPLKDGITDEAFKSVFRPVIKRVLEVFQPSAVVLQCGSDSLAGDKLGCFNLTMHGHASCVQFLRKQNIPLILLGGGGYTVKNVARTWTYETACALGIEDDIDPVLPWNQYFEWFGPRYRLEVPENNMEDLNIKDGSLDVVRANALEQLQQLTCAPSVQLQDTPRESVQQHLGFGHDEEEGRDELDEQLAQHTRYLYQLQEPDTTTDESGGSDSWDSDESGASARAGWQRRAQSTSRTRAGGAPSKRRMSLLTGQYFDVPAHENGYEHYECGAPPMKSTKRRFFASGAWDEGDFIDAELDARRGVLGGGRQPLGRAMERGGQYVDIFDEEDEEPMSVDS</sequence>
<keyword evidence="8" id="KW-0539">Nucleus</keyword>
<dbReference type="InterPro" id="IPR023696">
    <property type="entry name" value="Ureohydrolase_dom_sf"/>
</dbReference>
<accession>A0A0D2PMQ6</accession>
<dbReference type="Gene3D" id="3.40.800.20">
    <property type="entry name" value="Histone deacetylase domain"/>
    <property type="match status" value="1"/>
</dbReference>
<dbReference type="InterPro" id="IPR003084">
    <property type="entry name" value="HDAC_I/II"/>
</dbReference>
<comment type="subcellular location">
    <subcellularLocation>
        <location evidence="1">Nucleus</location>
    </subcellularLocation>
</comment>
<evidence type="ECO:0000313" key="12">
    <source>
        <dbReference type="EMBL" id="KJA29561.1"/>
    </source>
</evidence>
<evidence type="ECO:0000256" key="8">
    <source>
        <dbReference type="ARBA" id="ARBA00023242"/>
    </source>
</evidence>
<dbReference type="PANTHER" id="PTHR10625:SF2">
    <property type="entry name" value="HISTONE DEACETYLASE"/>
    <property type="match status" value="1"/>
</dbReference>
<evidence type="ECO:0000256" key="10">
    <source>
        <dbReference type="SAM" id="MobiDB-lite"/>
    </source>
</evidence>
<feature type="domain" description="Histone deacetylase" evidence="11">
    <location>
        <begin position="23"/>
        <end position="312"/>
    </location>
</feature>
<keyword evidence="7" id="KW-0804">Transcription</keyword>
<organism evidence="12 13">
    <name type="scientific">Hypholoma sublateritium (strain FD-334 SS-4)</name>
    <dbReference type="NCBI Taxonomy" id="945553"/>
    <lineage>
        <taxon>Eukaryota</taxon>
        <taxon>Fungi</taxon>
        <taxon>Dikarya</taxon>
        <taxon>Basidiomycota</taxon>
        <taxon>Agaricomycotina</taxon>
        <taxon>Agaricomycetes</taxon>
        <taxon>Agaricomycetidae</taxon>
        <taxon>Agaricales</taxon>
        <taxon>Agaricineae</taxon>
        <taxon>Strophariaceae</taxon>
        <taxon>Hypholoma</taxon>
    </lineage>
</organism>
<feature type="region of interest" description="Disordered" evidence="10">
    <location>
        <begin position="417"/>
        <end position="468"/>
    </location>
</feature>
<evidence type="ECO:0000256" key="9">
    <source>
        <dbReference type="ARBA" id="ARBA00061569"/>
    </source>
</evidence>
<evidence type="ECO:0000256" key="7">
    <source>
        <dbReference type="ARBA" id="ARBA00023163"/>
    </source>
</evidence>
<evidence type="ECO:0000259" key="11">
    <source>
        <dbReference type="Pfam" id="PF00850"/>
    </source>
</evidence>
<gene>
    <name evidence="12" type="ORF">HYPSUDRAFT_31475</name>
</gene>
<dbReference type="GO" id="GO:0070210">
    <property type="term" value="C:Rpd3L-Expanded complex"/>
    <property type="evidence" value="ECO:0007669"/>
    <property type="project" value="TreeGrafter"/>
</dbReference>